<comment type="caution">
    <text evidence="1">The sequence shown here is derived from an EMBL/GenBank/DDBJ whole genome shotgun (WGS) entry which is preliminary data.</text>
</comment>
<accession>A0A917BM97</accession>
<reference evidence="1" key="1">
    <citation type="journal article" date="2014" name="Int. J. Syst. Evol. Microbiol.">
        <title>Complete genome sequence of Corynebacterium casei LMG S-19264T (=DSM 44701T), isolated from a smear-ripened cheese.</title>
        <authorList>
            <consortium name="US DOE Joint Genome Institute (JGI-PGF)"/>
            <person name="Walter F."/>
            <person name="Albersmeier A."/>
            <person name="Kalinowski J."/>
            <person name="Ruckert C."/>
        </authorList>
    </citation>
    <scope>NUCLEOTIDE SEQUENCE</scope>
    <source>
        <strain evidence="1">CGMCC 1.12160</strain>
    </source>
</reference>
<name>A0A917BM97_9MICO</name>
<organism evidence="1 2">
    <name type="scientific">Ornithinimicrobium tianjinense</name>
    <dbReference type="NCBI Taxonomy" id="1195761"/>
    <lineage>
        <taxon>Bacteria</taxon>
        <taxon>Bacillati</taxon>
        <taxon>Actinomycetota</taxon>
        <taxon>Actinomycetes</taxon>
        <taxon>Micrococcales</taxon>
        <taxon>Ornithinimicrobiaceae</taxon>
        <taxon>Ornithinimicrobium</taxon>
    </lineage>
</organism>
<protein>
    <submittedName>
        <fullName evidence="1">Uncharacterized protein</fullName>
    </submittedName>
</protein>
<keyword evidence="2" id="KW-1185">Reference proteome</keyword>
<reference evidence="1" key="2">
    <citation type="submission" date="2020-09" db="EMBL/GenBank/DDBJ databases">
        <authorList>
            <person name="Sun Q."/>
            <person name="Zhou Y."/>
        </authorList>
    </citation>
    <scope>NUCLEOTIDE SEQUENCE</scope>
    <source>
        <strain evidence="1">CGMCC 1.12160</strain>
    </source>
</reference>
<gene>
    <name evidence="1" type="ORF">GCM10011366_12800</name>
</gene>
<evidence type="ECO:0000313" key="1">
    <source>
        <dbReference type="EMBL" id="GGF46530.1"/>
    </source>
</evidence>
<dbReference type="AlphaFoldDB" id="A0A917BM97"/>
<proteinExistence type="predicted"/>
<dbReference type="Proteomes" id="UP000605670">
    <property type="component" value="Unassembled WGS sequence"/>
</dbReference>
<dbReference type="EMBL" id="BMEM01000001">
    <property type="protein sequence ID" value="GGF46530.1"/>
    <property type="molecule type" value="Genomic_DNA"/>
</dbReference>
<dbReference type="RefSeq" id="WP_188428852.1">
    <property type="nucleotide sequence ID" value="NZ_BAABKH010000005.1"/>
</dbReference>
<sequence length="179" mass="19025">MALACTICTHPEREAIDEALVAGMANRAIGRRWDLHKDAVARHKANHLSAAVQAHVTEQVANGATTALGRLEHLFSRVERVLIAAEREGKANLVLQASSEMRQTAALLAKITGELDERNTVQVLNVSADPAWLATRQAMLEALAPHPEAARAVAARLLALDAPAAPTVVAGERTDRAGA</sequence>
<evidence type="ECO:0000313" key="2">
    <source>
        <dbReference type="Proteomes" id="UP000605670"/>
    </source>
</evidence>